<feature type="transmembrane region" description="Helical" evidence="7">
    <location>
        <begin position="280"/>
        <end position="299"/>
    </location>
</feature>
<dbReference type="PROSITE" id="PS50928">
    <property type="entry name" value="ABC_TM1"/>
    <property type="match status" value="1"/>
</dbReference>
<evidence type="ECO:0000256" key="4">
    <source>
        <dbReference type="ARBA" id="ARBA00022692"/>
    </source>
</evidence>
<organism evidence="9 10">
    <name type="scientific">Candidatus Ghiorseimicrobium undicola</name>
    <dbReference type="NCBI Taxonomy" id="1974746"/>
    <lineage>
        <taxon>Bacteria</taxon>
        <taxon>Pseudomonadati</taxon>
        <taxon>Candidatus Omnitrophota</taxon>
        <taxon>Candidatus Ghiorseimicrobium</taxon>
    </lineage>
</organism>
<keyword evidence="6 7" id="KW-0472">Membrane</keyword>
<dbReference type="Proteomes" id="UP000229641">
    <property type="component" value="Unassembled WGS sequence"/>
</dbReference>
<dbReference type="AlphaFoldDB" id="A0A2H0LY10"/>
<gene>
    <name evidence="9" type="ORF">COV72_03735</name>
</gene>
<feature type="transmembrane region" description="Helical" evidence="7">
    <location>
        <begin position="16"/>
        <end position="37"/>
    </location>
</feature>
<dbReference type="CDD" id="cd06261">
    <property type="entry name" value="TM_PBP2"/>
    <property type="match status" value="1"/>
</dbReference>
<evidence type="ECO:0000256" key="2">
    <source>
        <dbReference type="ARBA" id="ARBA00022448"/>
    </source>
</evidence>
<comment type="similarity">
    <text evidence="7">Belongs to the binding-protein-dependent transport system permease family.</text>
</comment>
<dbReference type="PANTHER" id="PTHR43744">
    <property type="entry name" value="ABC TRANSPORTER PERMEASE PROTEIN MG189-RELATED-RELATED"/>
    <property type="match status" value="1"/>
</dbReference>
<dbReference type="GO" id="GO:0005886">
    <property type="term" value="C:plasma membrane"/>
    <property type="evidence" value="ECO:0007669"/>
    <property type="project" value="UniProtKB-SubCell"/>
</dbReference>
<feature type="domain" description="ABC transmembrane type-1" evidence="8">
    <location>
        <begin position="76"/>
        <end position="299"/>
    </location>
</feature>
<accession>A0A2H0LY10</accession>
<feature type="transmembrane region" description="Helical" evidence="7">
    <location>
        <begin position="111"/>
        <end position="135"/>
    </location>
</feature>
<comment type="caution">
    <text evidence="9">The sequence shown here is derived from an EMBL/GenBank/DDBJ whole genome shotgun (WGS) entry which is preliminary data.</text>
</comment>
<keyword evidence="2 7" id="KW-0813">Transport</keyword>
<evidence type="ECO:0000259" key="8">
    <source>
        <dbReference type="PROSITE" id="PS50928"/>
    </source>
</evidence>
<dbReference type="InterPro" id="IPR035906">
    <property type="entry name" value="MetI-like_sf"/>
</dbReference>
<dbReference type="EMBL" id="PCWA01000052">
    <property type="protein sequence ID" value="PIQ89313.1"/>
    <property type="molecule type" value="Genomic_DNA"/>
</dbReference>
<evidence type="ECO:0000313" key="10">
    <source>
        <dbReference type="Proteomes" id="UP000229641"/>
    </source>
</evidence>
<dbReference type="Pfam" id="PF00528">
    <property type="entry name" value="BPD_transp_1"/>
    <property type="match status" value="1"/>
</dbReference>
<evidence type="ECO:0000313" key="9">
    <source>
        <dbReference type="EMBL" id="PIQ89313.1"/>
    </source>
</evidence>
<sequence length="314" mass="35178">MDINLKHIIIRRTKLSFIYVLLSIVALTCVFPLLWMLGSSLKTQSTVFSDPSLIPASPEWNNYYLAWTKGEFGVYFLNSVFYTTAVVFGIIIISSLAAYGFSRLKFPGSNILFHMFLAAMMIPLPGSFVPLYVLVNNIRKVLLEFLTAISPFLIKIFPAHFVQQSIAFIQHQAFPRTAYVFCMINVGLSLSIYILKTFFDKMPGALEDAARIDGCNKLGIWRHVALPLARPALAVITIFNALNVWNEYILAQLILSSKETMPLQRGLIVFQGMHVTDYPLLMAGMTMTAIPIIIIYLIFQKHIIKGITAGAVVG</sequence>
<feature type="transmembrane region" description="Helical" evidence="7">
    <location>
        <begin position="72"/>
        <end position="99"/>
    </location>
</feature>
<protein>
    <submittedName>
        <fullName evidence="9">Sugar permease</fullName>
    </submittedName>
</protein>
<reference evidence="9 10" key="1">
    <citation type="submission" date="2017-09" db="EMBL/GenBank/DDBJ databases">
        <title>Depth-based differentiation of microbial function through sediment-hosted aquifers and enrichment of novel symbionts in the deep terrestrial subsurface.</title>
        <authorList>
            <person name="Probst A.J."/>
            <person name="Ladd B."/>
            <person name="Jarett J.K."/>
            <person name="Geller-Mcgrath D.E."/>
            <person name="Sieber C.M."/>
            <person name="Emerson J.B."/>
            <person name="Anantharaman K."/>
            <person name="Thomas B.C."/>
            <person name="Malmstrom R."/>
            <person name="Stieglmeier M."/>
            <person name="Klingl A."/>
            <person name="Woyke T."/>
            <person name="Ryan C.M."/>
            <person name="Banfield J.F."/>
        </authorList>
    </citation>
    <scope>NUCLEOTIDE SEQUENCE [LARGE SCALE GENOMIC DNA]</scope>
    <source>
        <strain evidence="9">CG11_big_fil_rev_8_21_14_0_20_42_13</strain>
    </source>
</reference>
<evidence type="ECO:0000256" key="6">
    <source>
        <dbReference type="ARBA" id="ARBA00023136"/>
    </source>
</evidence>
<keyword evidence="3" id="KW-1003">Cell membrane</keyword>
<dbReference type="GO" id="GO:0055085">
    <property type="term" value="P:transmembrane transport"/>
    <property type="evidence" value="ECO:0007669"/>
    <property type="project" value="InterPro"/>
</dbReference>
<feature type="transmembrane region" description="Helical" evidence="7">
    <location>
        <begin position="174"/>
        <end position="195"/>
    </location>
</feature>
<evidence type="ECO:0000256" key="7">
    <source>
        <dbReference type="RuleBase" id="RU363032"/>
    </source>
</evidence>
<dbReference type="SUPFAM" id="SSF161098">
    <property type="entry name" value="MetI-like"/>
    <property type="match status" value="1"/>
</dbReference>
<evidence type="ECO:0000256" key="3">
    <source>
        <dbReference type="ARBA" id="ARBA00022475"/>
    </source>
</evidence>
<keyword evidence="5 7" id="KW-1133">Transmembrane helix</keyword>
<dbReference type="Gene3D" id="1.10.3720.10">
    <property type="entry name" value="MetI-like"/>
    <property type="match status" value="1"/>
</dbReference>
<dbReference type="PANTHER" id="PTHR43744:SF12">
    <property type="entry name" value="ABC TRANSPORTER PERMEASE PROTEIN MG189-RELATED"/>
    <property type="match status" value="1"/>
</dbReference>
<name>A0A2H0LY10_9BACT</name>
<feature type="transmembrane region" description="Helical" evidence="7">
    <location>
        <begin position="141"/>
        <end position="162"/>
    </location>
</feature>
<evidence type="ECO:0000256" key="5">
    <source>
        <dbReference type="ARBA" id="ARBA00022989"/>
    </source>
</evidence>
<evidence type="ECO:0000256" key="1">
    <source>
        <dbReference type="ARBA" id="ARBA00004651"/>
    </source>
</evidence>
<proteinExistence type="inferred from homology"/>
<comment type="subcellular location">
    <subcellularLocation>
        <location evidence="1 7">Cell membrane</location>
        <topology evidence="1 7">Multi-pass membrane protein</topology>
    </subcellularLocation>
</comment>
<keyword evidence="4 7" id="KW-0812">Transmembrane</keyword>
<dbReference type="InterPro" id="IPR000515">
    <property type="entry name" value="MetI-like"/>
</dbReference>